<evidence type="ECO:0000313" key="2">
    <source>
        <dbReference type="EMBL" id="SEH99792.1"/>
    </source>
</evidence>
<dbReference type="Pfam" id="PF03869">
    <property type="entry name" value="Arc"/>
    <property type="match status" value="1"/>
</dbReference>
<dbReference type="InterPro" id="IPR013321">
    <property type="entry name" value="Arc_rbn_hlx_hlx"/>
</dbReference>
<dbReference type="SUPFAM" id="SSF47598">
    <property type="entry name" value="Ribbon-helix-helix"/>
    <property type="match status" value="1"/>
</dbReference>
<dbReference type="EMBL" id="LT629972">
    <property type="protein sequence ID" value="SEH99792.1"/>
    <property type="molecule type" value="Genomic_DNA"/>
</dbReference>
<gene>
    <name evidence="2" type="ORF">SAMN05216581_1112</name>
</gene>
<dbReference type="InterPro" id="IPR005569">
    <property type="entry name" value="Arc_DNA-bd_dom"/>
</dbReference>
<proteinExistence type="predicted"/>
<name>A0A1H6MPF8_9PSED</name>
<dbReference type="GO" id="GO:0003677">
    <property type="term" value="F:DNA binding"/>
    <property type="evidence" value="ECO:0007669"/>
    <property type="project" value="InterPro"/>
</dbReference>
<dbReference type="AlphaFoldDB" id="A0A1H6MPF8"/>
<dbReference type="OrthoDB" id="8685865at2"/>
<dbReference type="Gene3D" id="1.10.1220.10">
    <property type="entry name" value="Met repressor-like"/>
    <property type="match status" value="1"/>
</dbReference>
<dbReference type="RefSeq" id="WP_019360733.1">
    <property type="nucleotide sequence ID" value="NZ_LT629972.1"/>
</dbReference>
<protein>
    <submittedName>
        <fullName evidence="2">Arc-like DNA binding domain-containing protein</fullName>
    </submittedName>
</protein>
<dbReference type="InterPro" id="IPR010985">
    <property type="entry name" value="Ribbon_hlx_hlx"/>
</dbReference>
<reference evidence="2 3" key="1">
    <citation type="submission" date="2016-10" db="EMBL/GenBank/DDBJ databases">
        <authorList>
            <person name="de Groot N.N."/>
        </authorList>
    </citation>
    <scope>NUCLEOTIDE SEQUENCE [LARGE SCALE GENOMIC DNA]</scope>
    <source>
        <strain evidence="2 3">LMG 2158</strain>
    </source>
</reference>
<dbReference type="Proteomes" id="UP000182272">
    <property type="component" value="Chromosome I"/>
</dbReference>
<accession>A0A1H6MPF8</accession>
<evidence type="ECO:0000313" key="3">
    <source>
        <dbReference type="Proteomes" id="UP000182272"/>
    </source>
</evidence>
<feature type="domain" description="Arc-like DNA binding" evidence="1">
    <location>
        <begin position="8"/>
        <end position="50"/>
    </location>
</feature>
<dbReference type="GO" id="GO:0006355">
    <property type="term" value="P:regulation of DNA-templated transcription"/>
    <property type="evidence" value="ECO:0007669"/>
    <property type="project" value="InterPro"/>
</dbReference>
<sequence length="83" mass="9410">MNQKKTTSRNADKFVIRLPDGLRDRISEVAVSNGRSMNSEIVRRLENSISDDLDSTELRKLTKILITRIEALEAQLHTQETAA</sequence>
<organism evidence="2 3">
    <name type="scientific">Pseudomonas asplenii</name>
    <dbReference type="NCBI Taxonomy" id="53407"/>
    <lineage>
        <taxon>Bacteria</taxon>
        <taxon>Pseudomonadati</taxon>
        <taxon>Pseudomonadota</taxon>
        <taxon>Gammaproteobacteria</taxon>
        <taxon>Pseudomonadales</taxon>
        <taxon>Pseudomonadaceae</taxon>
        <taxon>Pseudomonas</taxon>
    </lineage>
</organism>
<evidence type="ECO:0000259" key="1">
    <source>
        <dbReference type="Pfam" id="PF03869"/>
    </source>
</evidence>